<comment type="domain">
    <text evidence="5">Consists of three domains, a large central CORE domain and two small peripheral domains, NMPbind and LID, which undergo movements during catalysis. The LID domain closes over the site of phosphoryl transfer upon ATP binding. Assembling and dissambling the active center during each catalytic cycle provides an effective means to prevent ATP hydrolysis.</text>
</comment>
<feature type="binding site" evidence="5">
    <location>
        <position position="161"/>
    </location>
    <ligand>
        <name>AMP</name>
        <dbReference type="ChEBI" id="CHEBI:456215"/>
    </ligand>
</feature>
<dbReference type="Pfam" id="PF05191">
    <property type="entry name" value="ADK_lid"/>
    <property type="match status" value="1"/>
</dbReference>
<dbReference type="InterPro" id="IPR000850">
    <property type="entry name" value="Adenylat/UMP-CMP_kin"/>
</dbReference>
<dbReference type="Pfam" id="PF00406">
    <property type="entry name" value="ADK"/>
    <property type="match status" value="1"/>
</dbReference>
<dbReference type="PRINTS" id="PR00094">
    <property type="entry name" value="ADENYLTKNASE"/>
</dbReference>
<dbReference type="UniPathway" id="UPA00588">
    <property type="reaction ID" value="UER00649"/>
</dbReference>
<dbReference type="PANTHER" id="PTHR23359">
    <property type="entry name" value="NUCLEOTIDE KINASE"/>
    <property type="match status" value="1"/>
</dbReference>
<dbReference type="GO" id="GO:0004017">
    <property type="term" value="F:AMP kinase activity"/>
    <property type="evidence" value="ECO:0007669"/>
    <property type="project" value="UniProtKB-UniRule"/>
</dbReference>
<dbReference type="GO" id="GO:0005524">
    <property type="term" value="F:ATP binding"/>
    <property type="evidence" value="ECO:0007669"/>
    <property type="project" value="UniProtKB-UniRule"/>
</dbReference>
<feature type="domain" description="Adenylate kinase active site lid" evidence="8">
    <location>
        <begin position="127"/>
        <end position="163"/>
    </location>
</feature>
<comment type="pathway">
    <text evidence="5">Purine metabolism; AMP biosynthesis via salvage pathway; AMP from ADP: step 1/1.</text>
</comment>
<name>A0A538U3G0_UNCEI</name>
<dbReference type="Gene3D" id="3.40.50.300">
    <property type="entry name" value="P-loop containing nucleotide triphosphate hydrolases"/>
    <property type="match status" value="1"/>
</dbReference>
<comment type="caution">
    <text evidence="9">The sequence shown here is derived from an EMBL/GenBank/DDBJ whole genome shotgun (WGS) entry which is preliminary data.</text>
</comment>
<keyword evidence="5" id="KW-0963">Cytoplasm</keyword>
<protein>
    <recommendedName>
        <fullName evidence="5 7">Adenylate kinase</fullName>
        <shortName evidence="5">AK</shortName>
        <ecNumber evidence="5 7">2.7.4.3</ecNumber>
    </recommendedName>
    <alternativeName>
        <fullName evidence="5">ATP-AMP transphosphorylase</fullName>
    </alternativeName>
    <alternativeName>
        <fullName evidence="5">ATP:AMP phosphotransferase</fullName>
    </alternativeName>
    <alternativeName>
        <fullName evidence="5">Adenylate monophosphate kinase</fullName>
    </alternativeName>
</protein>
<dbReference type="Proteomes" id="UP000319836">
    <property type="component" value="Unassembled WGS sequence"/>
</dbReference>
<feature type="binding site" evidence="5">
    <location>
        <position position="36"/>
    </location>
    <ligand>
        <name>AMP</name>
        <dbReference type="ChEBI" id="CHEBI:456215"/>
    </ligand>
</feature>
<feature type="binding site" evidence="5">
    <location>
        <begin position="57"/>
        <end position="59"/>
    </location>
    <ligand>
        <name>AMP</name>
        <dbReference type="ChEBI" id="CHEBI:456215"/>
    </ligand>
</feature>
<feature type="binding site" evidence="5">
    <location>
        <position position="172"/>
    </location>
    <ligand>
        <name>AMP</name>
        <dbReference type="ChEBI" id="CHEBI:456215"/>
    </ligand>
</feature>
<dbReference type="SUPFAM" id="SSF52540">
    <property type="entry name" value="P-loop containing nucleoside triphosphate hydrolases"/>
    <property type="match status" value="1"/>
</dbReference>
<feature type="binding site" evidence="5">
    <location>
        <position position="127"/>
    </location>
    <ligand>
        <name>ATP</name>
        <dbReference type="ChEBI" id="CHEBI:30616"/>
    </ligand>
</feature>
<evidence type="ECO:0000256" key="5">
    <source>
        <dbReference type="HAMAP-Rule" id="MF_00235"/>
    </source>
</evidence>
<feature type="binding site" evidence="5">
    <location>
        <begin position="10"/>
        <end position="15"/>
    </location>
    <ligand>
        <name>ATP</name>
        <dbReference type="ChEBI" id="CHEBI:30616"/>
    </ligand>
</feature>
<dbReference type="GO" id="GO:0044209">
    <property type="term" value="P:AMP salvage"/>
    <property type="evidence" value="ECO:0007669"/>
    <property type="project" value="UniProtKB-UniRule"/>
</dbReference>
<comment type="function">
    <text evidence="5">Catalyzes the reversible transfer of the terminal phosphate group between ATP and AMP. Plays an important role in cellular energy homeostasis and in adenine nucleotide metabolism.</text>
</comment>
<dbReference type="EC" id="2.7.4.3" evidence="5 7"/>
<dbReference type="InterPro" id="IPR006259">
    <property type="entry name" value="Adenyl_kin_sub"/>
</dbReference>
<dbReference type="HAMAP" id="MF_00235">
    <property type="entry name" value="Adenylate_kinase_Adk"/>
    <property type="match status" value="1"/>
</dbReference>
<dbReference type="InterPro" id="IPR027417">
    <property type="entry name" value="P-loop_NTPase"/>
</dbReference>
<keyword evidence="1 5" id="KW-0808">Transferase</keyword>
<dbReference type="InterPro" id="IPR007862">
    <property type="entry name" value="Adenylate_kinase_lid-dom"/>
</dbReference>
<reference evidence="9 10" key="1">
    <citation type="journal article" date="2019" name="Nat. Microbiol.">
        <title>Mediterranean grassland soil C-N compound turnover is dependent on rainfall and depth, and is mediated by genomically divergent microorganisms.</title>
        <authorList>
            <person name="Diamond S."/>
            <person name="Andeer P.F."/>
            <person name="Li Z."/>
            <person name="Crits-Christoph A."/>
            <person name="Burstein D."/>
            <person name="Anantharaman K."/>
            <person name="Lane K.R."/>
            <person name="Thomas B.C."/>
            <person name="Pan C."/>
            <person name="Northen T.R."/>
            <person name="Banfield J.F."/>
        </authorList>
    </citation>
    <scope>NUCLEOTIDE SEQUENCE [LARGE SCALE GENOMIC DNA]</scope>
    <source>
        <strain evidence="9">WS_10</strain>
    </source>
</reference>
<organism evidence="9 10">
    <name type="scientific">Eiseniibacteriota bacterium</name>
    <dbReference type="NCBI Taxonomy" id="2212470"/>
    <lineage>
        <taxon>Bacteria</taxon>
        <taxon>Candidatus Eiseniibacteriota</taxon>
    </lineage>
</organism>
<evidence type="ECO:0000256" key="1">
    <source>
        <dbReference type="ARBA" id="ARBA00022679"/>
    </source>
</evidence>
<feature type="binding site" evidence="5">
    <location>
        <position position="31"/>
    </location>
    <ligand>
        <name>AMP</name>
        <dbReference type="ChEBI" id="CHEBI:456215"/>
    </ligand>
</feature>
<keyword evidence="5 7" id="KW-0067">ATP-binding</keyword>
<evidence type="ECO:0000259" key="8">
    <source>
        <dbReference type="Pfam" id="PF05191"/>
    </source>
</evidence>
<dbReference type="SUPFAM" id="SSF57774">
    <property type="entry name" value="Microbial and mitochondrial ADK, insert 'zinc finger' domain"/>
    <property type="match status" value="1"/>
</dbReference>
<sequence length="215" mass="23788">MRVVLLGPPGVGKGTQGRRLAAQHRWSLISTGEILRDAVARKTLLGLEARKRMDSGLLVPDDVMIGLVRDRSAEDDSAAGFVLDGFPRTVPQANALDSMLQARGQRLDAAVGFDAPAEELVRRLSARRECPVCKRTYNLVTAPPQNNQECDDHPGTVLTQREDDKEETVRKRLQVYREQTAPLLDYYRGQGRLRMVPATGPVDDVYHSLSRALGC</sequence>
<dbReference type="EMBL" id="VBPA01000217">
    <property type="protein sequence ID" value="TMQ70299.1"/>
    <property type="molecule type" value="Genomic_DNA"/>
</dbReference>
<comment type="subunit">
    <text evidence="5 7">Monomer.</text>
</comment>
<evidence type="ECO:0000256" key="6">
    <source>
        <dbReference type="RuleBase" id="RU003330"/>
    </source>
</evidence>
<dbReference type="NCBIfam" id="NF001380">
    <property type="entry name" value="PRK00279.1-2"/>
    <property type="match status" value="1"/>
</dbReference>
<dbReference type="PROSITE" id="PS00113">
    <property type="entry name" value="ADENYLATE_KINASE"/>
    <property type="match status" value="1"/>
</dbReference>
<evidence type="ECO:0000313" key="9">
    <source>
        <dbReference type="EMBL" id="TMQ70299.1"/>
    </source>
</evidence>
<evidence type="ECO:0000256" key="3">
    <source>
        <dbReference type="ARBA" id="ARBA00022741"/>
    </source>
</evidence>
<feature type="binding site" evidence="5">
    <location>
        <begin position="85"/>
        <end position="88"/>
    </location>
    <ligand>
        <name>AMP</name>
        <dbReference type="ChEBI" id="CHEBI:456215"/>
    </ligand>
</feature>
<proteinExistence type="inferred from homology"/>
<dbReference type="GO" id="GO:0005737">
    <property type="term" value="C:cytoplasm"/>
    <property type="evidence" value="ECO:0007669"/>
    <property type="project" value="UniProtKB-SubCell"/>
</dbReference>
<keyword evidence="3 5" id="KW-0547">Nucleotide-binding</keyword>
<dbReference type="AlphaFoldDB" id="A0A538U3G0"/>
<feature type="binding site" evidence="5">
    <location>
        <position position="92"/>
    </location>
    <ligand>
        <name>AMP</name>
        <dbReference type="ChEBI" id="CHEBI:456215"/>
    </ligand>
</feature>
<dbReference type="FunFam" id="3.40.50.300:FF:000106">
    <property type="entry name" value="Adenylate kinase mitochondrial"/>
    <property type="match status" value="1"/>
</dbReference>
<dbReference type="NCBIfam" id="TIGR01351">
    <property type="entry name" value="adk"/>
    <property type="match status" value="1"/>
</dbReference>
<feature type="binding site" evidence="5">
    <location>
        <begin position="136"/>
        <end position="137"/>
    </location>
    <ligand>
        <name>ATP</name>
        <dbReference type="ChEBI" id="CHEBI:30616"/>
    </ligand>
</feature>
<comment type="similarity">
    <text evidence="5 6">Belongs to the adenylate kinase family.</text>
</comment>
<evidence type="ECO:0000256" key="2">
    <source>
        <dbReference type="ARBA" id="ARBA00022727"/>
    </source>
</evidence>
<feature type="binding site" evidence="5">
    <location>
        <position position="200"/>
    </location>
    <ligand>
        <name>ATP</name>
        <dbReference type="ChEBI" id="CHEBI:30616"/>
    </ligand>
</feature>
<gene>
    <name evidence="5" type="primary">adk</name>
    <name evidence="9" type="ORF">E6K80_08885</name>
</gene>
<comment type="subcellular location">
    <subcellularLocation>
        <location evidence="5 7">Cytoplasm</location>
    </subcellularLocation>
</comment>
<keyword evidence="2 5" id="KW-0545">Nucleotide biosynthesis</keyword>
<dbReference type="CDD" id="cd01428">
    <property type="entry name" value="ADK"/>
    <property type="match status" value="1"/>
</dbReference>
<dbReference type="NCBIfam" id="NF001381">
    <property type="entry name" value="PRK00279.1-3"/>
    <property type="match status" value="1"/>
</dbReference>
<evidence type="ECO:0000256" key="4">
    <source>
        <dbReference type="ARBA" id="ARBA00022777"/>
    </source>
</evidence>
<keyword evidence="4 5" id="KW-0418">Kinase</keyword>
<feature type="region of interest" description="NMP" evidence="5">
    <location>
        <begin position="30"/>
        <end position="59"/>
    </location>
</feature>
<evidence type="ECO:0000313" key="10">
    <source>
        <dbReference type="Proteomes" id="UP000319836"/>
    </source>
</evidence>
<dbReference type="InterPro" id="IPR033690">
    <property type="entry name" value="Adenylat_kinase_CS"/>
</dbReference>
<comment type="catalytic activity">
    <reaction evidence="5 7">
        <text>AMP + ATP = 2 ADP</text>
        <dbReference type="Rhea" id="RHEA:12973"/>
        <dbReference type="ChEBI" id="CHEBI:30616"/>
        <dbReference type="ChEBI" id="CHEBI:456215"/>
        <dbReference type="ChEBI" id="CHEBI:456216"/>
        <dbReference type="EC" id="2.7.4.3"/>
    </reaction>
</comment>
<dbReference type="NCBIfam" id="NF011100">
    <property type="entry name" value="PRK14527.1"/>
    <property type="match status" value="1"/>
</dbReference>
<comment type="caution">
    <text evidence="5">Lacks conserved residue(s) required for the propagation of feature annotation.</text>
</comment>
<evidence type="ECO:0000256" key="7">
    <source>
        <dbReference type="RuleBase" id="RU003331"/>
    </source>
</evidence>
<accession>A0A538U3G0</accession>
<dbReference type="InterPro" id="IPR036193">
    <property type="entry name" value="ADK_active_lid_dom_sf"/>
</dbReference>